<dbReference type="InterPro" id="IPR050525">
    <property type="entry name" value="ECM_Assembly_Org"/>
</dbReference>
<proteinExistence type="predicted"/>
<dbReference type="PROSITE" id="PS50234">
    <property type="entry name" value="VWFA"/>
    <property type="match status" value="1"/>
</dbReference>
<keyword evidence="1" id="KW-0812">Transmembrane</keyword>
<evidence type="ECO:0000256" key="1">
    <source>
        <dbReference type="SAM" id="Phobius"/>
    </source>
</evidence>
<dbReference type="SMART" id="SM00327">
    <property type="entry name" value="VWA"/>
    <property type="match status" value="1"/>
</dbReference>
<dbReference type="Proteomes" id="UP000597762">
    <property type="component" value="Unassembled WGS sequence"/>
</dbReference>
<dbReference type="PRINTS" id="PR00453">
    <property type="entry name" value="VWFADOMAIN"/>
</dbReference>
<evidence type="ECO:0000259" key="2">
    <source>
        <dbReference type="PROSITE" id="PS50234"/>
    </source>
</evidence>
<keyword evidence="4" id="KW-1185">Reference proteome</keyword>
<evidence type="ECO:0000313" key="3">
    <source>
        <dbReference type="EMBL" id="CAE1249368.1"/>
    </source>
</evidence>
<dbReference type="Gene3D" id="3.40.50.410">
    <property type="entry name" value="von Willebrand factor, type A domain"/>
    <property type="match status" value="1"/>
</dbReference>
<keyword evidence="1" id="KW-1133">Transmembrane helix</keyword>
<dbReference type="AlphaFoldDB" id="A0A812BYR7"/>
<organism evidence="3 4">
    <name type="scientific">Acanthosepion pharaonis</name>
    <name type="common">Pharaoh cuttlefish</name>
    <name type="synonym">Sepia pharaonis</name>
    <dbReference type="NCBI Taxonomy" id="158019"/>
    <lineage>
        <taxon>Eukaryota</taxon>
        <taxon>Metazoa</taxon>
        <taxon>Spiralia</taxon>
        <taxon>Lophotrochozoa</taxon>
        <taxon>Mollusca</taxon>
        <taxon>Cephalopoda</taxon>
        <taxon>Coleoidea</taxon>
        <taxon>Decapodiformes</taxon>
        <taxon>Sepiida</taxon>
        <taxon>Sepiina</taxon>
        <taxon>Sepiidae</taxon>
        <taxon>Acanthosepion</taxon>
    </lineage>
</organism>
<name>A0A812BYR7_ACAPH</name>
<accession>A0A812BYR7</accession>
<gene>
    <name evidence="3" type="ORF">SPHA_26580</name>
</gene>
<reference evidence="3" key="1">
    <citation type="submission" date="2021-01" db="EMBL/GenBank/DDBJ databases">
        <authorList>
            <person name="Li R."/>
            <person name="Bekaert M."/>
        </authorList>
    </citation>
    <scope>NUCLEOTIDE SEQUENCE</scope>
    <source>
        <strain evidence="3">Farmed</strain>
    </source>
</reference>
<dbReference type="PANTHER" id="PTHR24020:SF20">
    <property type="entry name" value="PH DOMAIN-CONTAINING PROTEIN"/>
    <property type="match status" value="1"/>
</dbReference>
<dbReference type="Pfam" id="PF00092">
    <property type="entry name" value="VWA"/>
    <property type="match status" value="1"/>
</dbReference>
<protein>
    <recommendedName>
        <fullName evidence="2">VWFA domain-containing protein</fullName>
    </recommendedName>
</protein>
<feature type="transmembrane region" description="Helical" evidence="1">
    <location>
        <begin position="5"/>
        <end position="26"/>
    </location>
</feature>
<dbReference type="CDD" id="cd01450">
    <property type="entry name" value="vWFA_subfamily_ECM"/>
    <property type="match status" value="1"/>
</dbReference>
<evidence type="ECO:0000313" key="4">
    <source>
        <dbReference type="Proteomes" id="UP000597762"/>
    </source>
</evidence>
<dbReference type="SUPFAM" id="SSF53300">
    <property type="entry name" value="vWA-like"/>
    <property type="match status" value="1"/>
</dbReference>
<feature type="domain" description="VWFA" evidence="2">
    <location>
        <begin position="88"/>
        <end position="263"/>
    </location>
</feature>
<sequence length="272" mass="31028">MSGPIYSSCANSFPIVFFFLSLSFFFPSFPVFIHIFVIFSFSFILPVIYFFFRFFVNFRVLRFFSFYHFLKHIFSVISIPECKSKPADIAFIIDDSRSIYGPDFYKGMEFIENFVDIFQIGPQDVRIAAVTFGQIVITYSTFGFEANNNKREVLNALGRIKFKPRYGSATFTDKAITYARNNFFNHARPNVKKVAIILTDGRSEYPPKTKAEAELLKSQDVDIIAIGVGSAVEESEQNSIASSPDSVFLVNSYGALKKIIRSLRFITCRGKL</sequence>
<dbReference type="PANTHER" id="PTHR24020">
    <property type="entry name" value="COLLAGEN ALPHA"/>
    <property type="match status" value="1"/>
</dbReference>
<dbReference type="OrthoDB" id="6022609at2759"/>
<dbReference type="InterPro" id="IPR036465">
    <property type="entry name" value="vWFA_dom_sf"/>
</dbReference>
<dbReference type="InterPro" id="IPR002035">
    <property type="entry name" value="VWF_A"/>
</dbReference>
<comment type="caution">
    <text evidence="3">The sequence shown here is derived from an EMBL/GenBank/DDBJ whole genome shotgun (WGS) entry which is preliminary data.</text>
</comment>
<dbReference type="EMBL" id="CAHIKZ030001015">
    <property type="protein sequence ID" value="CAE1249368.1"/>
    <property type="molecule type" value="Genomic_DNA"/>
</dbReference>
<keyword evidence="1" id="KW-0472">Membrane</keyword>
<feature type="transmembrane region" description="Helical" evidence="1">
    <location>
        <begin position="32"/>
        <end position="52"/>
    </location>
</feature>